<accession>A0ACC1N628</accession>
<organism evidence="1 2">
    <name type="scientific">Zarea fungicola</name>
    <dbReference type="NCBI Taxonomy" id="93591"/>
    <lineage>
        <taxon>Eukaryota</taxon>
        <taxon>Fungi</taxon>
        <taxon>Dikarya</taxon>
        <taxon>Ascomycota</taxon>
        <taxon>Pezizomycotina</taxon>
        <taxon>Sordariomycetes</taxon>
        <taxon>Hypocreomycetidae</taxon>
        <taxon>Hypocreales</taxon>
        <taxon>Cordycipitaceae</taxon>
        <taxon>Zarea</taxon>
    </lineage>
</organism>
<comment type="caution">
    <text evidence="1">The sequence shown here is derived from an EMBL/GenBank/DDBJ whole genome shotgun (WGS) entry which is preliminary data.</text>
</comment>
<sequence>MPTKYTTLVLDLGGVFFSTPRLDVGLSQRRIANALDSPQWHEYERGKLSQLACYKQIATTFGLDVDTWANAICRLTKGQQVNNDLVSAIRQLKVMYPGLKVYCLSNIPEPAFRELKDIISDWKIFDQVYTSAQAGYRKPDVAAFQNFLTVAREEPESCIFVDDRLENVVVAQSLGFHSLCFQDTATTVSSLHNLLGDPIERGMAFLKRNAKNLYCITNHGEIHRDNFSQLLIFQNTGDRSLVHLEEGGSTWNYFIGEPVMVDTWYPNDSDTTSLAMVLLEGISTETKEEAMTAILSHMSPDGLPYTWLEKTRPRFCHCICANVYRFFYLSGSADKLPMVYPYLCNLLRTEAFSFGSRYYKNPDWFLYILSDLCARRDTDQALGDLRDLVITRLKERAGCDKDILGAALRLVSTQSLGLDNERDLSTLLKAQQADGGWETVWLWRSGKEAIEMGGRGVVTAMAVRGLRNALKS</sequence>
<proteinExistence type="predicted"/>
<evidence type="ECO:0000313" key="1">
    <source>
        <dbReference type="EMBL" id="KAJ2974443.1"/>
    </source>
</evidence>
<keyword evidence="2" id="KW-1185">Reference proteome</keyword>
<dbReference type="Proteomes" id="UP001143910">
    <property type="component" value="Unassembled WGS sequence"/>
</dbReference>
<dbReference type="EMBL" id="JANJQO010000828">
    <property type="protein sequence ID" value="KAJ2974443.1"/>
    <property type="molecule type" value="Genomic_DNA"/>
</dbReference>
<reference evidence="1" key="1">
    <citation type="submission" date="2022-08" db="EMBL/GenBank/DDBJ databases">
        <title>Genome Sequence of Lecanicillium fungicola.</title>
        <authorList>
            <person name="Buettner E."/>
        </authorList>
    </citation>
    <scope>NUCLEOTIDE SEQUENCE</scope>
    <source>
        <strain evidence="1">Babe33</strain>
    </source>
</reference>
<protein>
    <submittedName>
        <fullName evidence="1">Uncharacterized protein</fullName>
    </submittedName>
</protein>
<name>A0ACC1N628_9HYPO</name>
<evidence type="ECO:0000313" key="2">
    <source>
        <dbReference type="Proteomes" id="UP001143910"/>
    </source>
</evidence>
<gene>
    <name evidence="1" type="ORF">NQ176_g6053</name>
</gene>